<dbReference type="EMBL" id="CP125942">
    <property type="protein sequence ID" value="XAO47076.1"/>
    <property type="molecule type" value="Genomic_DNA"/>
</dbReference>
<dbReference type="InterPro" id="IPR011008">
    <property type="entry name" value="Dimeric_a/b-barrel"/>
</dbReference>
<reference evidence="5 6" key="1">
    <citation type="submission" date="2023-05" db="EMBL/GenBank/DDBJ databases">
        <title>Glutamicibacter sp. B1, complete genome.</title>
        <authorList>
            <person name="Long Y.H."/>
            <person name="Fang T."/>
            <person name="Li X.Y."/>
        </authorList>
    </citation>
    <scope>NUCLEOTIDE SEQUENCE [LARGE SCALE GENOMIC DNA]</scope>
    <source>
        <strain evidence="5 6">B1</strain>
    </source>
</reference>
<sequence length="144" mass="16297">MDDLDRAIIAELENDARISNLELSRRVGLTPAPCLRRVQRLEAEGIIAGYKAIINPKAYGRGFEVTVAIDVEMNNEHSLDEFETAVNRVEGVTEIRRLYGQPDYFLRIQVADAEAYDRDLVPKLTALPAVRRVTSHMTMRRVKG</sequence>
<evidence type="ECO:0000313" key="5">
    <source>
        <dbReference type="EMBL" id="XAO47076.1"/>
    </source>
</evidence>
<dbReference type="PANTHER" id="PTHR30154:SF34">
    <property type="entry name" value="TRANSCRIPTIONAL REGULATOR AZLB"/>
    <property type="match status" value="1"/>
</dbReference>
<feature type="domain" description="HTH asnC-type" evidence="4">
    <location>
        <begin position="1"/>
        <end position="62"/>
    </location>
</feature>
<evidence type="ECO:0000259" key="4">
    <source>
        <dbReference type="PROSITE" id="PS50956"/>
    </source>
</evidence>
<dbReference type="GO" id="GO:0005829">
    <property type="term" value="C:cytosol"/>
    <property type="evidence" value="ECO:0007669"/>
    <property type="project" value="TreeGrafter"/>
</dbReference>
<dbReference type="AlphaFoldDB" id="A0AAU6WHC0"/>
<keyword evidence="1" id="KW-0805">Transcription regulation</keyword>
<dbReference type="InterPro" id="IPR036388">
    <property type="entry name" value="WH-like_DNA-bd_sf"/>
</dbReference>
<dbReference type="RefSeq" id="WP_345473827.1">
    <property type="nucleotide sequence ID" value="NZ_CP125942.1"/>
</dbReference>
<dbReference type="PRINTS" id="PR00033">
    <property type="entry name" value="HTHASNC"/>
</dbReference>
<dbReference type="InterPro" id="IPR036390">
    <property type="entry name" value="WH_DNA-bd_sf"/>
</dbReference>
<dbReference type="PROSITE" id="PS50956">
    <property type="entry name" value="HTH_ASNC_2"/>
    <property type="match status" value="1"/>
</dbReference>
<accession>A0AAU6WHC0</accession>
<dbReference type="InterPro" id="IPR011991">
    <property type="entry name" value="ArsR-like_HTH"/>
</dbReference>
<dbReference type="InterPro" id="IPR019885">
    <property type="entry name" value="Tscrpt_reg_HTH_AsnC-type_CS"/>
</dbReference>
<organism evidence="5 6">
    <name type="scientific">Glutamicibacter ectropisis</name>
    <dbReference type="NCBI Taxonomy" id="3046593"/>
    <lineage>
        <taxon>Bacteria</taxon>
        <taxon>Bacillati</taxon>
        <taxon>Actinomycetota</taxon>
        <taxon>Actinomycetes</taxon>
        <taxon>Micrococcales</taxon>
        <taxon>Micrococcaceae</taxon>
        <taxon>Glutamicibacter</taxon>
    </lineage>
</organism>
<dbReference type="GO" id="GO:0043565">
    <property type="term" value="F:sequence-specific DNA binding"/>
    <property type="evidence" value="ECO:0007669"/>
    <property type="project" value="InterPro"/>
</dbReference>
<keyword evidence="2" id="KW-0238">DNA-binding</keyword>
<dbReference type="PANTHER" id="PTHR30154">
    <property type="entry name" value="LEUCINE-RESPONSIVE REGULATORY PROTEIN"/>
    <property type="match status" value="1"/>
</dbReference>
<dbReference type="InterPro" id="IPR019888">
    <property type="entry name" value="Tscrpt_reg_AsnC-like"/>
</dbReference>
<evidence type="ECO:0000256" key="1">
    <source>
        <dbReference type="ARBA" id="ARBA00023015"/>
    </source>
</evidence>
<dbReference type="Gene3D" id="1.10.10.10">
    <property type="entry name" value="Winged helix-like DNA-binding domain superfamily/Winged helix DNA-binding domain"/>
    <property type="match status" value="1"/>
</dbReference>
<dbReference type="InterPro" id="IPR019887">
    <property type="entry name" value="Tscrpt_reg_AsnC/Lrp_C"/>
</dbReference>
<keyword evidence="6" id="KW-1185">Reference proteome</keyword>
<dbReference type="Proteomes" id="UP001486888">
    <property type="component" value="Chromosome"/>
</dbReference>
<dbReference type="PROSITE" id="PS00519">
    <property type="entry name" value="HTH_ASNC_1"/>
    <property type="match status" value="1"/>
</dbReference>
<evidence type="ECO:0000313" key="6">
    <source>
        <dbReference type="Proteomes" id="UP001486888"/>
    </source>
</evidence>
<keyword evidence="3" id="KW-0804">Transcription</keyword>
<gene>
    <name evidence="5" type="ORF">QMQ05_06010</name>
</gene>
<evidence type="ECO:0000256" key="2">
    <source>
        <dbReference type="ARBA" id="ARBA00023125"/>
    </source>
</evidence>
<protein>
    <submittedName>
        <fullName evidence="5">Lrp/AsnC family transcriptional regulator</fullName>
    </submittedName>
</protein>
<dbReference type="SMART" id="SM00344">
    <property type="entry name" value="HTH_ASNC"/>
    <property type="match status" value="1"/>
</dbReference>
<dbReference type="SUPFAM" id="SSF54909">
    <property type="entry name" value="Dimeric alpha+beta barrel"/>
    <property type="match status" value="1"/>
</dbReference>
<dbReference type="InterPro" id="IPR000485">
    <property type="entry name" value="AsnC-type_HTH_dom"/>
</dbReference>
<dbReference type="CDD" id="cd00090">
    <property type="entry name" value="HTH_ARSR"/>
    <property type="match status" value="1"/>
</dbReference>
<proteinExistence type="predicted"/>
<dbReference type="KEGG" id="gey:QMQ05_06010"/>
<name>A0AAU6WHC0_9MICC</name>
<dbReference type="SUPFAM" id="SSF46785">
    <property type="entry name" value="Winged helix' DNA-binding domain"/>
    <property type="match status" value="1"/>
</dbReference>
<dbReference type="Pfam" id="PF13412">
    <property type="entry name" value="HTH_24"/>
    <property type="match status" value="1"/>
</dbReference>
<dbReference type="GO" id="GO:0043200">
    <property type="term" value="P:response to amino acid"/>
    <property type="evidence" value="ECO:0007669"/>
    <property type="project" value="TreeGrafter"/>
</dbReference>
<evidence type="ECO:0000256" key="3">
    <source>
        <dbReference type="ARBA" id="ARBA00023163"/>
    </source>
</evidence>
<dbReference type="Pfam" id="PF01037">
    <property type="entry name" value="AsnC_trans_reg"/>
    <property type="match status" value="1"/>
</dbReference>
<dbReference type="Gene3D" id="3.30.70.920">
    <property type="match status" value="1"/>
</dbReference>